<dbReference type="EMBL" id="JACOPP010000013">
    <property type="protein sequence ID" value="MBC5734165.1"/>
    <property type="molecule type" value="Genomic_DNA"/>
</dbReference>
<gene>
    <name evidence="1" type="ORF">H8S57_10570</name>
</gene>
<evidence type="ECO:0008006" key="3">
    <source>
        <dbReference type="Google" id="ProtNLM"/>
    </source>
</evidence>
<dbReference type="Proteomes" id="UP000661435">
    <property type="component" value="Unassembled WGS sequence"/>
</dbReference>
<evidence type="ECO:0000313" key="1">
    <source>
        <dbReference type="EMBL" id="MBC5734165.1"/>
    </source>
</evidence>
<proteinExistence type="predicted"/>
<dbReference type="RefSeq" id="WP_186908050.1">
    <property type="nucleotide sequence ID" value="NZ_JACOPP010000013.1"/>
</dbReference>
<organism evidence="1 2">
    <name type="scientific">Lawsonibacter hominis</name>
    <dbReference type="NCBI Taxonomy" id="2763053"/>
    <lineage>
        <taxon>Bacteria</taxon>
        <taxon>Bacillati</taxon>
        <taxon>Bacillota</taxon>
        <taxon>Clostridia</taxon>
        <taxon>Eubacteriales</taxon>
        <taxon>Oscillospiraceae</taxon>
        <taxon>Lawsonibacter</taxon>
    </lineage>
</organism>
<protein>
    <recommendedName>
        <fullName evidence="3">SGNH/GDSL hydrolase family protein</fullName>
    </recommendedName>
</protein>
<keyword evidence="2" id="KW-1185">Reference proteome</keyword>
<accession>A0A8J6MA96</accession>
<reference evidence="1" key="1">
    <citation type="submission" date="2020-08" db="EMBL/GenBank/DDBJ databases">
        <title>Genome public.</title>
        <authorList>
            <person name="Liu C."/>
            <person name="Sun Q."/>
        </authorList>
    </citation>
    <scope>NUCLEOTIDE SEQUENCE</scope>
    <source>
        <strain evidence="1">NSJ-51</strain>
    </source>
</reference>
<comment type="caution">
    <text evidence="1">The sequence shown here is derived from an EMBL/GenBank/DDBJ whole genome shotgun (WGS) entry which is preliminary data.</text>
</comment>
<sequence>MKNGKERIFAAAFAVLAALLLGLAGLALRPARVNYGAVWGPYRAEPADSLDYLYLGSSYAYCDVNPALVYDASGLTGYVLAGPEQTLSQTYYYLKEALRTQSPQAVILEASALHFARYQSYTQINVGYMPFSRNKLAAIFRASEPELRTGLLFELYFYHDRWKQVSPGDVLDTFAPDRTDLLKGYTAVDGLASGLEDGPFRRPTQEEDLYQENLAWLGKILTLCEQEGILPLVVFHPTYSRFAPQVYTQIAADVAALSPSALCLDWSGDFASAGLDPLTHLYDAGHLNRAGAARFSAWLGVYLTRDAGLTPRPQTAENTAAWRQAADVWKAS</sequence>
<dbReference type="AlphaFoldDB" id="A0A8J6MA96"/>
<evidence type="ECO:0000313" key="2">
    <source>
        <dbReference type="Proteomes" id="UP000661435"/>
    </source>
</evidence>
<name>A0A8J6MA96_9FIRM</name>